<dbReference type="GO" id="GO:0098015">
    <property type="term" value="C:virus tail"/>
    <property type="evidence" value="ECO:0007669"/>
    <property type="project" value="UniProtKB-KW"/>
</dbReference>
<evidence type="ECO:0000259" key="4">
    <source>
        <dbReference type="PROSITE" id="PS51688"/>
    </source>
</evidence>
<sequence length="180" mass="19541">MSEKIHVLNVKYNGKWVGIPAIRGAKGDKGDPGERGRDGAKGDKGDRGPQGEGADVDVSLFLRNDKSGTVRGNLTVTGEIVSNDNITAYSDIRLKTNIAKIDNALSKVCFINGYIYDMNGKKNTGVIAQEVQKVLPEAISITDTKEKYLSVAYGNLVGLLIEAIKELKQEVEVLKNDFTK</sequence>
<evidence type="ECO:0000256" key="1">
    <source>
        <dbReference type="ARBA" id="ARBA00004328"/>
    </source>
</evidence>
<evidence type="ECO:0000313" key="5">
    <source>
        <dbReference type="EMBL" id="DAG03321.1"/>
    </source>
</evidence>
<evidence type="ECO:0000256" key="2">
    <source>
        <dbReference type="ARBA" id="ARBA00022732"/>
    </source>
</evidence>
<feature type="region of interest" description="Disordered" evidence="3">
    <location>
        <begin position="23"/>
        <end position="54"/>
    </location>
</feature>
<dbReference type="Gene3D" id="1.20.5.320">
    <property type="entry name" value="6-Phosphogluconate Dehydrogenase, domain 3"/>
    <property type="match status" value="1"/>
</dbReference>
<accession>A0A8S5V993</accession>
<dbReference type="EMBL" id="BK016227">
    <property type="protein sequence ID" value="DAG03321.1"/>
    <property type="molecule type" value="Genomic_DNA"/>
</dbReference>
<feature type="domain" description="Peptidase S74" evidence="4">
    <location>
        <begin position="90"/>
        <end position="178"/>
    </location>
</feature>
<keyword evidence="2" id="KW-0946">Virion</keyword>
<reference evidence="5" key="1">
    <citation type="journal article" date="2021" name="Proc. Natl. Acad. Sci. U.S.A.">
        <title>A Catalog of Tens of Thousands of Viruses from Human Metagenomes Reveals Hidden Associations with Chronic Diseases.</title>
        <authorList>
            <person name="Tisza M.J."/>
            <person name="Buck C.B."/>
        </authorList>
    </citation>
    <scope>NUCLEOTIDE SEQUENCE</scope>
    <source>
        <strain evidence="5">Ct6rT12</strain>
    </source>
</reference>
<keyword evidence="2" id="KW-1227">Viral tail protein</keyword>
<protein>
    <submittedName>
        <fullName evidence="5">Neck appendage like protein</fullName>
    </submittedName>
</protein>
<name>A0A8S5V993_9CAUD</name>
<proteinExistence type="predicted"/>
<dbReference type="PROSITE" id="PS51688">
    <property type="entry name" value="ICA"/>
    <property type="match status" value="1"/>
</dbReference>
<dbReference type="Pfam" id="PF13884">
    <property type="entry name" value="Peptidase_S74"/>
    <property type="match status" value="1"/>
</dbReference>
<feature type="compositionally biased region" description="Basic and acidic residues" evidence="3">
    <location>
        <begin position="25"/>
        <end position="49"/>
    </location>
</feature>
<dbReference type="InterPro" id="IPR030392">
    <property type="entry name" value="S74_ICA"/>
</dbReference>
<organism evidence="5">
    <name type="scientific">Siphoviridae sp. ct6rT12</name>
    <dbReference type="NCBI Taxonomy" id="2825346"/>
    <lineage>
        <taxon>Viruses</taxon>
        <taxon>Duplodnaviria</taxon>
        <taxon>Heunggongvirae</taxon>
        <taxon>Uroviricota</taxon>
        <taxon>Caudoviricetes</taxon>
    </lineage>
</organism>
<comment type="subcellular location">
    <subcellularLocation>
        <location evidence="1">Virion</location>
    </subcellularLocation>
</comment>
<evidence type="ECO:0000256" key="3">
    <source>
        <dbReference type="SAM" id="MobiDB-lite"/>
    </source>
</evidence>